<name>A0A6G0WAM6_9STRA</name>
<keyword evidence="2" id="KW-0472">Membrane</keyword>
<keyword evidence="2" id="KW-0812">Transmembrane</keyword>
<gene>
    <name evidence="3" type="ORF">Ae201684_017758</name>
</gene>
<keyword evidence="2" id="KW-1133">Transmembrane helix</keyword>
<dbReference type="AlphaFoldDB" id="A0A6G0WAM6"/>
<dbReference type="VEuPathDB" id="FungiDB:AeMF1_007941"/>
<evidence type="ECO:0000313" key="3">
    <source>
        <dbReference type="EMBL" id="KAF0723319.1"/>
    </source>
</evidence>
<proteinExistence type="predicted"/>
<feature type="transmembrane region" description="Helical" evidence="2">
    <location>
        <begin position="40"/>
        <end position="63"/>
    </location>
</feature>
<keyword evidence="4" id="KW-1185">Reference proteome</keyword>
<accession>A0A6G0WAM6</accession>
<evidence type="ECO:0000313" key="4">
    <source>
        <dbReference type="Proteomes" id="UP000481153"/>
    </source>
</evidence>
<dbReference type="EMBL" id="VJMJ01000310">
    <property type="protein sequence ID" value="KAF0723319.1"/>
    <property type="molecule type" value="Genomic_DNA"/>
</dbReference>
<dbReference type="Proteomes" id="UP000481153">
    <property type="component" value="Unassembled WGS sequence"/>
</dbReference>
<keyword evidence="1" id="KW-0175">Coiled coil</keyword>
<organism evidence="3 4">
    <name type="scientific">Aphanomyces euteiches</name>
    <dbReference type="NCBI Taxonomy" id="100861"/>
    <lineage>
        <taxon>Eukaryota</taxon>
        <taxon>Sar</taxon>
        <taxon>Stramenopiles</taxon>
        <taxon>Oomycota</taxon>
        <taxon>Saprolegniomycetes</taxon>
        <taxon>Saprolegniales</taxon>
        <taxon>Verrucalvaceae</taxon>
        <taxon>Aphanomyces</taxon>
    </lineage>
</organism>
<evidence type="ECO:0000256" key="1">
    <source>
        <dbReference type="SAM" id="Coils"/>
    </source>
</evidence>
<protein>
    <submittedName>
        <fullName evidence="3">Uncharacterized protein</fullName>
    </submittedName>
</protein>
<reference evidence="3 4" key="1">
    <citation type="submission" date="2019-07" db="EMBL/GenBank/DDBJ databases">
        <title>Genomics analysis of Aphanomyces spp. identifies a new class of oomycete effector associated with host adaptation.</title>
        <authorList>
            <person name="Gaulin E."/>
        </authorList>
    </citation>
    <scope>NUCLEOTIDE SEQUENCE [LARGE SCALE GENOMIC DNA]</scope>
    <source>
        <strain evidence="3 4">ATCC 201684</strain>
    </source>
</reference>
<evidence type="ECO:0000256" key="2">
    <source>
        <dbReference type="SAM" id="Phobius"/>
    </source>
</evidence>
<sequence length="115" mass="12994">MTGILASFLRQRGLPLAGAAIAAMIYFEKTTMFLLLMQDYGWFVVLGSIVVLYLDQQLALVLARWDHERSLASANAPERVQILEIEARKARERQQQLMEEKIKASQATKAGKKKT</sequence>
<comment type="caution">
    <text evidence="3">The sequence shown here is derived from an EMBL/GenBank/DDBJ whole genome shotgun (WGS) entry which is preliminary data.</text>
</comment>
<feature type="coiled-coil region" evidence="1">
    <location>
        <begin position="80"/>
        <end position="107"/>
    </location>
</feature>
<feature type="transmembrane region" description="Helical" evidence="2">
    <location>
        <begin position="12"/>
        <end position="28"/>
    </location>
</feature>